<dbReference type="Gene3D" id="2.40.320.10">
    <property type="entry name" value="Hypothetical Protein Pfu-838710-001"/>
    <property type="match status" value="1"/>
</dbReference>
<protein>
    <submittedName>
        <fullName evidence="2">CYTH domain-containing protein</fullName>
    </submittedName>
</protein>
<dbReference type="InterPro" id="IPR033469">
    <property type="entry name" value="CYTH-like_dom_sf"/>
</dbReference>
<comment type="caution">
    <text evidence="2">The sequence shown here is derived from an EMBL/GenBank/DDBJ whole genome shotgun (WGS) entry which is preliminary data.</text>
</comment>
<evidence type="ECO:0000313" key="3">
    <source>
        <dbReference type="Proteomes" id="UP001235720"/>
    </source>
</evidence>
<feature type="domain" description="CYTH" evidence="1">
    <location>
        <begin position="7"/>
        <end position="175"/>
    </location>
</feature>
<dbReference type="Proteomes" id="UP001235720">
    <property type="component" value="Unassembled WGS sequence"/>
</dbReference>
<sequence>MTDTHLEIERTYDMPEGDALPDLIGVGSIARTEHQEQFELDATYWDTERYDLVASRVTVRRRTGGPDAGWHIKRAASDTVRHEQHFPLTDDADTVPDEVLGALFTERRGRGLRPVVRITTTRAVTRLLDEDDDQVAELADDRVVARRLDDQAPATPRTWREVEVETVEGVDEQVAHELFAALDGRFADIGAHPAAVTSKLARGLEGAPAARLRTAEKPEKHTAARALTKRLRKLRAALLAADAELRTGGDVDLRATARTALDIAAVLGSYRPAFPATPAADRAAEAADALAAVTARAALADYLVERLPYASTPAQDLLVDAMTRERVLAATRERRAVAVGEVTAFLDSEPYLELLDALDDAVERPAPTAWVLRSPKHVAQDVSAVEKPRVRELVRNAVGDDDESVGLVDREAADRAATEEAWRAATRARAAMDVLGDDAFPHALWKRIGDAADVLTERVRSLHALDVLRVHSGIAERGGEGTFGYGVLAGDRVRLAEDSYDQAVHALNRV</sequence>
<gene>
    <name evidence="2" type="ORF">QUG98_00500</name>
</gene>
<dbReference type="RefSeq" id="WP_289468710.1">
    <property type="nucleotide sequence ID" value="NZ_JAUCMM010000001.1"/>
</dbReference>
<dbReference type="InterPro" id="IPR023577">
    <property type="entry name" value="CYTH_domain"/>
</dbReference>
<accession>A0ABT7TD74</accession>
<reference evidence="2 3" key="1">
    <citation type="submission" date="2023-06" db="EMBL/GenBank/DDBJ databases">
        <authorList>
            <person name="Feng G."/>
            <person name="Li J."/>
            <person name="Zhu H."/>
        </authorList>
    </citation>
    <scope>NUCLEOTIDE SEQUENCE [LARGE SCALE GENOMIC DNA]</scope>
    <source>
        <strain evidence="2 3">RHCJP20</strain>
    </source>
</reference>
<evidence type="ECO:0000259" key="1">
    <source>
        <dbReference type="Pfam" id="PF01928"/>
    </source>
</evidence>
<dbReference type="EMBL" id="JAUCMM010000001">
    <property type="protein sequence ID" value="MDM7886922.1"/>
    <property type="molecule type" value="Genomic_DNA"/>
</dbReference>
<dbReference type="Pfam" id="PF01928">
    <property type="entry name" value="CYTH"/>
    <property type="match status" value="1"/>
</dbReference>
<proteinExistence type="predicted"/>
<name>A0ABT7TD74_9MICO</name>
<evidence type="ECO:0000313" key="2">
    <source>
        <dbReference type="EMBL" id="MDM7886922.1"/>
    </source>
</evidence>
<organism evidence="2 3">
    <name type="scientific">Curtobacterium subtropicum</name>
    <dbReference type="NCBI Taxonomy" id="3055138"/>
    <lineage>
        <taxon>Bacteria</taxon>
        <taxon>Bacillati</taxon>
        <taxon>Actinomycetota</taxon>
        <taxon>Actinomycetes</taxon>
        <taxon>Micrococcales</taxon>
        <taxon>Microbacteriaceae</taxon>
        <taxon>Curtobacterium</taxon>
    </lineage>
</organism>
<dbReference type="CDD" id="cd07374">
    <property type="entry name" value="CYTH-like_Pase"/>
    <property type="match status" value="1"/>
</dbReference>
<dbReference type="SUPFAM" id="SSF55154">
    <property type="entry name" value="CYTH-like phosphatases"/>
    <property type="match status" value="1"/>
</dbReference>
<keyword evidence="3" id="KW-1185">Reference proteome</keyword>